<dbReference type="EMBL" id="JABTTQ020002723">
    <property type="protein sequence ID" value="KAK6122376.1"/>
    <property type="molecule type" value="Genomic_DNA"/>
</dbReference>
<dbReference type="PANTHER" id="PTHR38225">
    <property type="entry name" value="PROTEIN, PUTATIVE-RELATED"/>
    <property type="match status" value="1"/>
</dbReference>
<keyword evidence="3" id="KW-1185">Reference proteome</keyword>
<evidence type="ECO:0000313" key="3">
    <source>
        <dbReference type="Proteomes" id="UP001318860"/>
    </source>
</evidence>
<protein>
    <submittedName>
        <fullName evidence="2">Uncharacterized protein</fullName>
    </submittedName>
</protein>
<keyword evidence="1" id="KW-0812">Transmembrane</keyword>
<name>A0ABR0UIV0_REHGL</name>
<evidence type="ECO:0000313" key="2">
    <source>
        <dbReference type="EMBL" id="KAK6122376.1"/>
    </source>
</evidence>
<organism evidence="2 3">
    <name type="scientific">Rehmannia glutinosa</name>
    <name type="common">Chinese foxglove</name>
    <dbReference type="NCBI Taxonomy" id="99300"/>
    <lineage>
        <taxon>Eukaryota</taxon>
        <taxon>Viridiplantae</taxon>
        <taxon>Streptophyta</taxon>
        <taxon>Embryophyta</taxon>
        <taxon>Tracheophyta</taxon>
        <taxon>Spermatophyta</taxon>
        <taxon>Magnoliopsida</taxon>
        <taxon>eudicotyledons</taxon>
        <taxon>Gunneridae</taxon>
        <taxon>Pentapetalae</taxon>
        <taxon>asterids</taxon>
        <taxon>lamiids</taxon>
        <taxon>Lamiales</taxon>
        <taxon>Orobanchaceae</taxon>
        <taxon>Rehmannieae</taxon>
        <taxon>Rehmannia</taxon>
    </lineage>
</organism>
<accession>A0ABR0UIV0</accession>
<proteinExistence type="predicted"/>
<dbReference type="PANTHER" id="PTHR38225:SF3">
    <property type="entry name" value="RX N-TERMINAL DOMAIN-CONTAINING PROTEIN"/>
    <property type="match status" value="1"/>
</dbReference>
<sequence>MASSSFSFCRLRNTPYFSRFKVQLPPQARSQNFRDDQGNSSNTVDANMSVLRYRMEQVRMRDRLNSCQKLSNGWNYRSGNDDVRSKHNMLLRIFELASIIGSTIGLVFPSGSLCIFLVALISHHGPLS</sequence>
<keyword evidence="1" id="KW-1133">Transmembrane helix</keyword>
<gene>
    <name evidence="2" type="ORF">DH2020_043886</name>
</gene>
<keyword evidence="1" id="KW-0472">Membrane</keyword>
<feature type="transmembrane region" description="Helical" evidence="1">
    <location>
        <begin position="93"/>
        <end position="121"/>
    </location>
</feature>
<dbReference type="Proteomes" id="UP001318860">
    <property type="component" value="Unassembled WGS sequence"/>
</dbReference>
<evidence type="ECO:0000256" key="1">
    <source>
        <dbReference type="SAM" id="Phobius"/>
    </source>
</evidence>
<reference evidence="2 3" key="1">
    <citation type="journal article" date="2021" name="Comput. Struct. Biotechnol. J.">
        <title>De novo genome assembly of the potent medicinal plant Rehmannia glutinosa using nanopore technology.</title>
        <authorList>
            <person name="Ma L."/>
            <person name="Dong C."/>
            <person name="Song C."/>
            <person name="Wang X."/>
            <person name="Zheng X."/>
            <person name="Niu Y."/>
            <person name="Chen S."/>
            <person name="Feng W."/>
        </authorList>
    </citation>
    <scope>NUCLEOTIDE SEQUENCE [LARGE SCALE GENOMIC DNA]</scope>
    <source>
        <strain evidence="2">DH-2019</strain>
    </source>
</reference>
<comment type="caution">
    <text evidence="2">The sequence shown here is derived from an EMBL/GenBank/DDBJ whole genome shotgun (WGS) entry which is preliminary data.</text>
</comment>